<evidence type="ECO:0000313" key="2">
    <source>
        <dbReference type="EMBL" id="KAL2062064.1"/>
    </source>
</evidence>
<dbReference type="Proteomes" id="UP001595075">
    <property type="component" value="Unassembled WGS sequence"/>
</dbReference>
<name>A0ABR4BWN5_9HELO</name>
<evidence type="ECO:0000256" key="1">
    <source>
        <dbReference type="SAM" id="MobiDB-lite"/>
    </source>
</evidence>
<sequence>MKLIPALLRTVPSSILLGAVVQHFNPTPNHGPELFGQSRAWNGKGSGSSNGSVAEANGHPCNPIQSTCTTCTTRHWEDWTGPRHPWTWTSQHEQIIGTSRADSLSPPSTDNIDNTTTTIRNSIPPAIVSASSSQTQQQTVYGFSPITRAAAALDRIPSCPSITFKQCS</sequence>
<protein>
    <recommendedName>
        <fullName evidence="4">Secreted protein</fullName>
    </recommendedName>
</protein>
<evidence type="ECO:0000313" key="3">
    <source>
        <dbReference type="Proteomes" id="UP001595075"/>
    </source>
</evidence>
<proteinExistence type="predicted"/>
<comment type="caution">
    <text evidence="2">The sequence shown here is derived from an EMBL/GenBank/DDBJ whole genome shotgun (WGS) entry which is preliminary data.</text>
</comment>
<accession>A0ABR4BWN5</accession>
<reference evidence="2 3" key="1">
    <citation type="journal article" date="2024" name="Commun. Biol.">
        <title>Comparative genomic analysis of thermophilic fungi reveals convergent evolutionary adaptations and gene losses.</title>
        <authorList>
            <person name="Steindorff A.S."/>
            <person name="Aguilar-Pontes M.V."/>
            <person name="Robinson A.J."/>
            <person name="Andreopoulos B."/>
            <person name="LaButti K."/>
            <person name="Kuo A."/>
            <person name="Mondo S."/>
            <person name="Riley R."/>
            <person name="Otillar R."/>
            <person name="Haridas S."/>
            <person name="Lipzen A."/>
            <person name="Grimwood J."/>
            <person name="Schmutz J."/>
            <person name="Clum A."/>
            <person name="Reid I.D."/>
            <person name="Moisan M.C."/>
            <person name="Butler G."/>
            <person name="Nguyen T.T.M."/>
            <person name="Dewar K."/>
            <person name="Conant G."/>
            <person name="Drula E."/>
            <person name="Henrissat B."/>
            <person name="Hansel C."/>
            <person name="Singer S."/>
            <person name="Hutchinson M.I."/>
            <person name="de Vries R.P."/>
            <person name="Natvig D.O."/>
            <person name="Powell A.J."/>
            <person name="Tsang A."/>
            <person name="Grigoriev I.V."/>
        </authorList>
    </citation>
    <scope>NUCLEOTIDE SEQUENCE [LARGE SCALE GENOMIC DNA]</scope>
    <source>
        <strain evidence="2 3">CBS 494.80</strain>
    </source>
</reference>
<gene>
    <name evidence="2" type="ORF">VTL71DRAFT_6330</name>
</gene>
<evidence type="ECO:0008006" key="4">
    <source>
        <dbReference type="Google" id="ProtNLM"/>
    </source>
</evidence>
<organism evidence="2 3">
    <name type="scientific">Oculimacula yallundae</name>
    <dbReference type="NCBI Taxonomy" id="86028"/>
    <lineage>
        <taxon>Eukaryota</taxon>
        <taxon>Fungi</taxon>
        <taxon>Dikarya</taxon>
        <taxon>Ascomycota</taxon>
        <taxon>Pezizomycotina</taxon>
        <taxon>Leotiomycetes</taxon>
        <taxon>Helotiales</taxon>
        <taxon>Ploettnerulaceae</taxon>
        <taxon>Oculimacula</taxon>
    </lineage>
</organism>
<keyword evidence="3" id="KW-1185">Reference proteome</keyword>
<feature type="region of interest" description="Disordered" evidence="1">
    <location>
        <begin position="37"/>
        <end position="58"/>
    </location>
</feature>
<dbReference type="EMBL" id="JAZHXI010000017">
    <property type="protein sequence ID" value="KAL2062064.1"/>
    <property type="molecule type" value="Genomic_DNA"/>
</dbReference>